<dbReference type="Proteomes" id="UP000886857">
    <property type="component" value="Unassembled WGS sequence"/>
</dbReference>
<comment type="caution">
    <text evidence="2">The sequence shown here is derived from an EMBL/GenBank/DDBJ whole genome shotgun (WGS) entry which is preliminary data.</text>
</comment>
<dbReference type="PANTHER" id="PTHR31302">
    <property type="entry name" value="TRANSMEMBRANE PROTEIN WITH METALLOPHOSPHOESTERASE DOMAIN-RELATED"/>
    <property type="match status" value="1"/>
</dbReference>
<gene>
    <name evidence="2" type="ORF">IAC73_00540</name>
</gene>
<dbReference type="InterPro" id="IPR014578">
    <property type="entry name" value="Pesterase_CT488"/>
</dbReference>
<dbReference type="GO" id="GO:0016787">
    <property type="term" value="F:hydrolase activity"/>
    <property type="evidence" value="ECO:0007669"/>
    <property type="project" value="InterPro"/>
</dbReference>
<dbReference type="Pfam" id="PF00149">
    <property type="entry name" value="Metallophos"/>
    <property type="match status" value="1"/>
</dbReference>
<dbReference type="Gene3D" id="3.60.21.10">
    <property type="match status" value="1"/>
</dbReference>
<sequence>MKVYAISDLHLSFAVDKPMDIFGDGWQDHFEKVKADWLGKVTPEDAVLLGGDISWGISVAEAAPDYAALAELPGRKIVLRGNHDYYWSTLSKMRTAFPDFDFVQNNCVRAGNVLVAGSRGWTLPSSSSTPEDAKIYARELERLRLSLTDMSKQRGEDDKVVAMLHYPPFEADRGDTEVTALLEEFKPDAVLYGHLHGKKVRVQPEIIKHGIRYLLTSCDLVKNTLVPVF</sequence>
<protein>
    <submittedName>
        <fullName evidence="2">Metallophosphoesterase</fullName>
    </submittedName>
</protein>
<evidence type="ECO:0000313" key="3">
    <source>
        <dbReference type="Proteomes" id="UP000886857"/>
    </source>
</evidence>
<dbReference type="PANTHER" id="PTHR31302:SF22">
    <property type="entry name" value="PHOSPHOESTERASE"/>
    <property type="match status" value="1"/>
</dbReference>
<reference evidence="2" key="2">
    <citation type="journal article" date="2021" name="PeerJ">
        <title>Extensive microbial diversity within the chicken gut microbiome revealed by metagenomics and culture.</title>
        <authorList>
            <person name="Gilroy R."/>
            <person name="Ravi A."/>
            <person name="Getino M."/>
            <person name="Pursley I."/>
            <person name="Horton D.L."/>
            <person name="Alikhan N.F."/>
            <person name="Baker D."/>
            <person name="Gharbi K."/>
            <person name="Hall N."/>
            <person name="Watson M."/>
            <person name="Adriaenssens E.M."/>
            <person name="Foster-Nyarko E."/>
            <person name="Jarju S."/>
            <person name="Secka A."/>
            <person name="Antonio M."/>
            <person name="Oren A."/>
            <person name="Chaudhuri R.R."/>
            <person name="La Ragione R."/>
            <person name="Hildebrand F."/>
            <person name="Pallen M.J."/>
        </authorList>
    </citation>
    <scope>NUCLEOTIDE SEQUENCE</scope>
    <source>
        <strain evidence="2">10406</strain>
    </source>
</reference>
<dbReference type="SUPFAM" id="SSF56300">
    <property type="entry name" value="Metallo-dependent phosphatases"/>
    <property type="match status" value="1"/>
</dbReference>
<evidence type="ECO:0000313" key="2">
    <source>
        <dbReference type="EMBL" id="HIU98318.1"/>
    </source>
</evidence>
<evidence type="ECO:0000259" key="1">
    <source>
        <dbReference type="Pfam" id="PF00149"/>
    </source>
</evidence>
<reference evidence="2" key="1">
    <citation type="submission" date="2020-10" db="EMBL/GenBank/DDBJ databases">
        <authorList>
            <person name="Gilroy R."/>
        </authorList>
    </citation>
    <scope>NUCLEOTIDE SEQUENCE</scope>
    <source>
        <strain evidence="2">10406</strain>
    </source>
</reference>
<accession>A0A9D1N8A8</accession>
<name>A0A9D1N8A8_9FIRM</name>
<organism evidence="2 3">
    <name type="scientific">Candidatus Limadaptatus stercoripullorum</name>
    <dbReference type="NCBI Taxonomy" id="2840846"/>
    <lineage>
        <taxon>Bacteria</taxon>
        <taxon>Bacillati</taxon>
        <taxon>Bacillota</taxon>
        <taxon>Clostridia</taxon>
        <taxon>Eubacteriales</taxon>
        <taxon>Candidatus Limadaptatus</taxon>
    </lineage>
</organism>
<dbReference type="AlphaFoldDB" id="A0A9D1N8A8"/>
<feature type="domain" description="Calcineurin-like phosphoesterase" evidence="1">
    <location>
        <begin position="1"/>
        <end position="197"/>
    </location>
</feature>
<dbReference type="InterPro" id="IPR051158">
    <property type="entry name" value="Metallophosphoesterase_sf"/>
</dbReference>
<proteinExistence type="predicted"/>
<dbReference type="EMBL" id="DVOE01000007">
    <property type="protein sequence ID" value="HIU98318.1"/>
    <property type="molecule type" value="Genomic_DNA"/>
</dbReference>
<dbReference type="InterPro" id="IPR029052">
    <property type="entry name" value="Metallo-depent_PP-like"/>
</dbReference>
<dbReference type="PIRSF" id="PIRSF033094">
    <property type="entry name" value="Pesterase_CT488"/>
    <property type="match status" value="1"/>
</dbReference>
<dbReference type="InterPro" id="IPR004843">
    <property type="entry name" value="Calcineurin-like_PHP"/>
</dbReference>